<reference evidence="6" key="1">
    <citation type="submission" date="2021-08" db="EMBL/GenBank/DDBJ databases">
        <title>Flavobacterium sp. strain CC-SYL302.</title>
        <authorList>
            <person name="Lin S.-Y."/>
            <person name="Lee T.-H."/>
            <person name="Young C.-C."/>
        </authorList>
    </citation>
    <scope>NUCLEOTIDE SEQUENCE</scope>
    <source>
        <strain evidence="6">CC-SYL302</strain>
    </source>
</reference>
<dbReference type="Proteomes" id="UP001163328">
    <property type="component" value="Chromosome"/>
</dbReference>
<comment type="caution">
    <text evidence="4">Lacks conserved residue(s) required for the propagation of feature annotation.</text>
</comment>
<evidence type="ECO:0000256" key="2">
    <source>
        <dbReference type="ARBA" id="ARBA00022963"/>
    </source>
</evidence>
<dbReference type="InterPro" id="IPR016035">
    <property type="entry name" value="Acyl_Trfase/lysoPLipase"/>
</dbReference>
<feature type="active site" description="Nucleophile" evidence="4">
    <location>
        <position position="43"/>
    </location>
</feature>
<dbReference type="PANTHER" id="PTHR14226">
    <property type="entry name" value="NEUROPATHY TARGET ESTERASE/SWISS CHEESE D.MELANOGASTER"/>
    <property type="match status" value="1"/>
</dbReference>
<keyword evidence="1 4" id="KW-0378">Hydrolase</keyword>
<keyword evidence="7" id="KW-1185">Reference proteome</keyword>
<feature type="active site" description="Proton acceptor" evidence="4">
    <location>
        <position position="156"/>
    </location>
</feature>
<dbReference type="InterPro" id="IPR050301">
    <property type="entry name" value="NTE"/>
</dbReference>
<feature type="short sequence motif" description="GXGXXG" evidence="4">
    <location>
        <begin position="14"/>
        <end position="19"/>
    </location>
</feature>
<keyword evidence="3 4" id="KW-0443">Lipid metabolism</keyword>
<gene>
    <name evidence="6" type="ORF">K5I29_12525</name>
</gene>
<protein>
    <submittedName>
        <fullName evidence="6">Patatin-like phospholipase family protein</fullName>
    </submittedName>
</protein>
<dbReference type="PROSITE" id="PS51635">
    <property type="entry name" value="PNPLA"/>
    <property type="match status" value="1"/>
</dbReference>
<keyword evidence="2 4" id="KW-0442">Lipid degradation</keyword>
<evidence type="ECO:0000256" key="4">
    <source>
        <dbReference type="PROSITE-ProRule" id="PRU01161"/>
    </source>
</evidence>
<dbReference type="Pfam" id="PF01734">
    <property type="entry name" value="Patatin"/>
    <property type="match status" value="1"/>
</dbReference>
<accession>A0ABY6M0A9</accession>
<dbReference type="SUPFAM" id="SSF52151">
    <property type="entry name" value="FabD/lysophospholipase-like"/>
    <property type="match status" value="1"/>
</dbReference>
<evidence type="ECO:0000256" key="1">
    <source>
        <dbReference type="ARBA" id="ARBA00022801"/>
    </source>
</evidence>
<name>A0ABY6M0A9_9FLAO</name>
<dbReference type="Gene3D" id="3.40.1090.10">
    <property type="entry name" value="Cytosolic phospholipase A2 catalytic domain"/>
    <property type="match status" value="1"/>
</dbReference>
<dbReference type="RefSeq" id="WP_264433694.1">
    <property type="nucleotide sequence ID" value="NZ_CP081495.1"/>
</dbReference>
<dbReference type="EMBL" id="CP081495">
    <property type="protein sequence ID" value="UYW01257.1"/>
    <property type="molecule type" value="Genomic_DNA"/>
</dbReference>
<feature type="domain" description="PNPLA" evidence="5">
    <location>
        <begin position="10"/>
        <end position="169"/>
    </location>
</feature>
<evidence type="ECO:0000256" key="3">
    <source>
        <dbReference type="ARBA" id="ARBA00023098"/>
    </source>
</evidence>
<evidence type="ECO:0000313" key="6">
    <source>
        <dbReference type="EMBL" id="UYW01257.1"/>
    </source>
</evidence>
<evidence type="ECO:0000313" key="7">
    <source>
        <dbReference type="Proteomes" id="UP001163328"/>
    </source>
</evidence>
<dbReference type="CDD" id="cd07205">
    <property type="entry name" value="Pat_PNPLA6_PNPLA7_NTE1_like"/>
    <property type="match status" value="1"/>
</dbReference>
<proteinExistence type="predicted"/>
<evidence type="ECO:0000259" key="5">
    <source>
        <dbReference type="PROSITE" id="PS51635"/>
    </source>
</evidence>
<feature type="short sequence motif" description="DGA/G" evidence="4">
    <location>
        <begin position="156"/>
        <end position="158"/>
    </location>
</feature>
<organism evidence="6 7">
    <name type="scientific">Flavobacterium agricola</name>
    <dbReference type="NCBI Taxonomy" id="2870839"/>
    <lineage>
        <taxon>Bacteria</taxon>
        <taxon>Pseudomonadati</taxon>
        <taxon>Bacteroidota</taxon>
        <taxon>Flavobacteriia</taxon>
        <taxon>Flavobacteriales</taxon>
        <taxon>Flavobacteriaceae</taxon>
        <taxon>Flavobacterium</taxon>
    </lineage>
</organism>
<sequence length="262" mass="29423">MIQNCKNIGITFSGGGTKGVAHAGVLKYLEELDIKPNMISATSAGAIVGALYAWGFSSKEILDFVKKIDFFRWKYFTLRKAGFIDSQALKTVFDTIFEDAIIGDLKIKLYITATDMVRNRIRIFDAKSKIVDAIMASCAFPGVMSPHIIDEVIYSDGGILNHFPTDVIQGRCDLLIGSYVSPLQKVDEKYLTSIKNVMSHALDLMQHQTNQNKFRMCDILIQPSELAQYSTFETNKRIMDKIFEIGYKKAKSTFEKTEVGNL</sequence>
<dbReference type="PANTHER" id="PTHR14226:SF29">
    <property type="entry name" value="NEUROPATHY TARGET ESTERASE SWS"/>
    <property type="match status" value="1"/>
</dbReference>
<dbReference type="InterPro" id="IPR002641">
    <property type="entry name" value="PNPLA_dom"/>
</dbReference>